<gene>
    <name evidence="1" type="ORF">FRD01_11635</name>
</gene>
<dbReference type="KEGG" id="bbae:FRD01_11635"/>
<evidence type="ECO:0000313" key="1">
    <source>
        <dbReference type="EMBL" id="QED27875.1"/>
    </source>
</evidence>
<organism evidence="1 2">
    <name type="scientific">Microvenator marinus</name>
    <dbReference type="NCBI Taxonomy" id="2600177"/>
    <lineage>
        <taxon>Bacteria</taxon>
        <taxon>Deltaproteobacteria</taxon>
        <taxon>Bradymonadales</taxon>
        <taxon>Microvenatoraceae</taxon>
        <taxon>Microvenator</taxon>
    </lineage>
</organism>
<evidence type="ECO:0000313" key="2">
    <source>
        <dbReference type="Proteomes" id="UP000321595"/>
    </source>
</evidence>
<keyword evidence="2" id="KW-1185">Reference proteome</keyword>
<proteinExistence type="predicted"/>
<sequence length="71" mass="7769">MNAIEKLTPELNTQVLACCAGQNVVPTNVELLERVLVLSVSEQPSTSVLETLGRELKTLGFRWVAMDLEGL</sequence>
<dbReference type="Proteomes" id="UP000321595">
    <property type="component" value="Chromosome"/>
</dbReference>
<dbReference type="EMBL" id="CP042467">
    <property type="protein sequence ID" value="QED27875.1"/>
    <property type="molecule type" value="Genomic_DNA"/>
</dbReference>
<protein>
    <submittedName>
        <fullName evidence="1">Uncharacterized protein</fullName>
    </submittedName>
</protein>
<accession>A0A5B8XQR5</accession>
<dbReference type="RefSeq" id="WP_146959806.1">
    <property type="nucleotide sequence ID" value="NZ_CP042467.1"/>
</dbReference>
<dbReference type="AlphaFoldDB" id="A0A5B8XQR5"/>
<reference evidence="1 2" key="1">
    <citation type="submission" date="2019-08" db="EMBL/GenBank/DDBJ databases">
        <authorList>
            <person name="Liang Q."/>
        </authorList>
    </citation>
    <scope>NUCLEOTIDE SEQUENCE [LARGE SCALE GENOMIC DNA]</scope>
    <source>
        <strain evidence="1 2">V1718</strain>
    </source>
</reference>
<name>A0A5B8XQR5_9DELT</name>